<reference evidence="4 6" key="2">
    <citation type="submission" date="2019-11" db="EMBL/GenBank/DDBJ databases">
        <title>Streptococcis sp. isolated from the respiratory tract of Marmot.</title>
        <authorList>
            <person name="Zhang G."/>
        </authorList>
    </citation>
    <scope>NUCLEOTIDE SEQUENCE [LARGE SCALE GENOMIC DNA]</scope>
    <source>
        <strain evidence="6">zg-86</strain>
        <strain evidence="4">Zg-86</strain>
    </source>
</reference>
<dbReference type="PROSITE" id="PS51094">
    <property type="entry name" value="PTS_EIIA_TYPE_2"/>
    <property type="match status" value="1"/>
</dbReference>
<dbReference type="Proteomes" id="UP000435423">
    <property type="component" value="Unassembled WGS sequence"/>
</dbReference>
<sequence>MRSDLVLSTILNNEYTPEQTLANLYKVSRRTIQNDIKLLNEMKSGFVIEKYPLGYRLVIADKKRFEDYFATLSFDVMDSQAMRKNKLCFLLLISSDYMTIQSLADMVLSSSSQIKKDLQQIEVELLNQGLVLERKAHYGIRICASLAEKIAWLLHHESCNRFIVEYVAQEQQVMLQTILFDWFQTCSYIPDVAEIQTVKQELLFLICMELMNQTVTIEALNGALQKDLNILKALFSKEKSEFLENSLSIRTKQKVDTRPLSLKKKISEYFQAIDRINRTEFSSDYEFLNLVCLHIAALIERARKRIVSINPYASHISKHYPVIYNEALKFSRWLEEEYHIQISSDEIAYLATHMLVPYQKSKQKRLEQRYRIAVVCSSGGGIAQLIHLKLRRIFQNALIQTFSLLENQAIQEFQPDLVFSMTDLNLALSCPILHLDEIQENIDAMSMAGYLESFRGSRSSSMEDLFLEWLSSDFFSIKGKEDYRTILSDLAAELEVYNQQLGYQHSVLEREDYLSTIYANGIAIPHPMEMKGQKNIISVCLLPKGVKTEGIYPKIIFMVSLKEGEVEKHQIISKVLSKVMENPLGIESLSKTETYHEFRYQLKNILEGK</sequence>
<dbReference type="Gene3D" id="3.40.930.10">
    <property type="entry name" value="Mannitol-specific EII, Chain A"/>
    <property type="match status" value="1"/>
</dbReference>
<dbReference type="InterPro" id="IPR002178">
    <property type="entry name" value="PTS_EIIA_type-2_dom"/>
</dbReference>
<evidence type="ECO:0000313" key="4">
    <source>
        <dbReference type="EMBL" id="MTB64025.1"/>
    </source>
</evidence>
<feature type="domain" description="PTS EIIA type-2" evidence="2">
    <location>
        <begin position="463"/>
        <end position="609"/>
    </location>
</feature>
<dbReference type="EMBL" id="WLCG01000003">
    <property type="protein sequence ID" value="MTB64025.1"/>
    <property type="molecule type" value="Genomic_DNA"/>
</dbReference>
<evidence type="ECO:0000259" key="3">
    <source>
        <dbReference type="PROSITE" id="PS51372"/>
    </source>
</evidence>
<dbReference type="Gene3D" id="1.10.1790.10">
    <property type="entry name" value="PRD domain"/>
    <property type="match status" value="1"/>
</dbReference>
<proteinExistence type="predicted"/>
<dbReference type="InterPro" id="IPR050661">
    <property type="entry name" value="BglG_antiterminators"/>
</dbReference>
<dbReference type="Pfam" id="PF08279">
    <property type="entry name" value="HTH_11"/>
    <property type="match status" value="1"/>
</dbReference>
<reference evidence="5 7" key="1">
    <citation type="submission" date="2019-10" db="EMBL/GenBank/DDBJ databases">
        <title>Streptococcis sp, isolated from the respiratory tract of Marmot.</title>
        <authorList>
            <person name="Zhang G."/>
        </authorList>
    </citation>
    <scope>NUCLEOTIDE SEQUENCE [LARGE SCALE GENOMIC DNA]</scope>
    <source>
        <strain evidence="7">zg-70</strain>
        <strain evidence="5">Zg-70</strain>
    </source>
</reference>
<dbReference type="InterPro" id="IPR036634">
    <property type="entry name" value="PRD_sf"/>
</dbReference>
<dbReference type="EMBL" id="WUBJ01000003">
    <property type="protein sequence ID" value="MWV56013.1"/>
    <property type="molecule type" value="Genomic_DNA"/>
</dbReference>
<comment type="caution">
    <text evidence="5">The sequence shown here is derived from an EMBL/GenBank/DDBJ whole genome shotgun (WGS) entry which is preliminary data.</text>
</comment>
<keyword evidence="6" id="KW-1185">Reference proteome</keyword>
<dbReference type="InterPro" id="IPR036390">
    <property type="entry name" value="WH_DNA-bd_sf"/>
</dbReference>
<dbReference type="SUPFAM" id="SSF46785">
    <property type="entry name" value="Winged helix' DNA-binding domain"/>
    <property type="match status" value="1"/>
</dbReference>
<protein>
    <submittedName>
        <fullName evidence="5">PRD domain-containing protein</fullName>
    </submittedName>
</protein>
<dbReference type="InterPro" id="IPR011608">
    <property type="entry name" value="PRD"/>
</dbReference>
<dbReference type="InterPro" id="IPR013196">
    <property type="entry name" value="HTH_11"/>
</dbReference>
<dbReference type="PANTHER" id="PTHR30185:SF13">
    <property type="entry name" value="LICABCH OPERON REGULATOR-RELATED"/>
    <property type="match status" value="1"/>
</dbReference>
<evidence type="ECO:0000313" key="7">
    <source>
        <dbReference type="Proteomes" id="UP000435423"/>
    </source>
</evidence>
<organism evidence="5 7">
    <name type="scientific">Streptococcus zhangguiae</name>
    <dbReference type="NCBI Taxonomy" id="2664091"/>
    <lineage>
        <taxon>Bacteria</taxon>
        <taxon>Bacillati</taxon>
        <taxon>Bacillota</taxon>
        <taxon>Bacilli</taxon>
        <taxon>Lactobacillales</taxon>
        <taxon>Streptococcaceae</taxon>
        <taxon>Streptococcus</taxon>
    </lineage>
</organism>
<dbReference type="Pfam" id="PF00874">
    <property type="entry name" value="PRD"/>
    <property type="match status" value="1"/>
</dbReference>
<evidence type="ECO:0000313" key="5">
    <source>
        <dbReference type="EMBL" id="MWV56013.1"/>
    </source>
</evidence>
<dbReference type="AlphaFoldDB" id="A0A6I4RHR4"/>
<dbReference type="Proteomes" id="UP000435060">
    <property type="component" value="Unassembled WGS sequence"/>
</dbReference>
<dbReference type="SUPFAM" id="SSF55804">
    <property type="entry name" value="Phoshotransferase/anion transport protein"/>
    <property type="match status" value="1"/>
</dbReference>
<dbReference type="Gene3D" id="1.10.10.10">
    <property type="entry name" value="Winged helix-like DNA-binding domain superfamily/Winged helix DNA-binding domain"/>
    <property type="match status" value="1"/>
</dbReference>
<dbReference type="PROSITE" id="PS51372">
    <property type="entry name" value="PRD_2"/>
    <property type="match status" value="1"/>
</dbReference>
<dbReference type="GO" id="GO:0006355">
    <property type="term" value="P:regulation of DNA-templated transcription"/>
    <property type="evidence" value="ECO:0007669"/>
    <property type="project" value="InterPro"/>
</dbReference>
<dbReference type="InterPro" id="IPR036388">
    <property type="entry name" value="WH-like_DNA-bd_sf"/>
</dbReference>
<keyword evidence="1" id="KW-0677">Repeat</keyword>
<dbReference type="RefSeq" id="WP_154608024.1">
    <property type="nucleotide sequence ID" value="NZ_CP072115.1"/>
</dbReference>
<dbReference type="InterPro" id="IPR016152">
    <property type="entry name" value="PTrfase/Anion_transptr"/>
</dbReference>
<evidence type="ECO:0000313" key="6">
    <source>
        <dbReference type="Proteomes" id="UP000435060"/>
    </source>
</evidence>
<dbReference type="PANTHER" id="PTHR30185">
    <property type="entry name" value="CRYPTIC BETA-GLUCOSIDE BGL OPERON ANTITERMINATOR"/>
    <property type="match status" value="1"/>
</dbReference>
<feature type="domain" description="PRD" evidence="3">
    <location>
        <begin position="257"/>
        <end position="364"/>
    </location>
</feature>
<dbReference type="Pfam" id="PF00359">
    <property type="entry name" value="PTS_EIIA_2"/>
    <property type="match status" value="1"/>
</dbReference>
<gene>
    <name evidence="4" type="ORF">GGG87_03280</name>
    <name evidence="5" type="ORF">GGH11_03320</name>
</gene>
<dbReference type="SUPFAM" id="SSF63520">
    <property type="entry name" value="PTS-regulatory domain, PRD"/>
    <property type="match status" value="1"/>
</dbReference>
<evidence type="ECO:0000256" key="1">
    <source>
        <dbReference type="ARBA" id="ARBA00022737"/>
    </source>
</evidence>
<accession>A0A6I4RHR4</accession>
<evidence type="ECO:0000259" key="2">
    <source>
        <dbReference type="PROSITE" id="PS51094"/>
    </source>
</evidence>
<name>A0A6I4RHR4_9STRE</name>